<feature type="transmembrane region" description="Helical" evidence="1">
    <location>
        <begin position="12"/>
        <end position="29"/>
    </location>
</feature>
<dbReference type="EMBL" id="MGEJ01000017">
    <property type="protein sequence ID" value="OGL80005.1"/>
    <property type="molecule type" value="Genomic_DNA"/>
</dbReference>
<keyword evidence="1" id="KW-0812">Transmembrane</keyword>
<organism evidence="2 3">
    <name type="scientific">Candidatus Uhrbacteria bacterium RIFCSPLOWO2_01_FULL_47_24</name>
    <dbReference type="NCBI Taxonomy" id="1802401"/>
    <lineage>
        <taxon>Bacteria</taxon>
        <taxon>Candidatus Uhriibacteriota</taxon>
    </lineage>
</organism>
<evidence type="ECO:0000256" key="1">
    <source>
        <dbReference type="SAM" id="Phobius"/>
    </source>
</evidence>
<comment type="caution">
    <text evidence="2">The sequence shown here is derived from an EMBL/GenBank/DDBJ whole genome shotgun (WGS) entry which is preliminary data.</text>
</comment>
<reference evidence="2 3" key="1">
    <citation type="journal article" date="2016" name="Nat. Commun.">
        <title>Thousands of microbial genomes shed light on interconnected biogeochemical processes in an aquifer system.</title>
        <authorList>
            <person name="Anantharaman K."/>
            <person name="Brown C.T."/>
            <person name="Hug L.A."/>
            <person name="Sharon I."/>
            <person name="Castelle C.J."/>
            <person name="Probst A.J."/>
            <person name="Thomas B.C."/>
            <person name="Singh A."/>
            <person name="Wilkins M.J."/>
            <person name="Karaoz U."/>
            <person name="Brodie E.L."/>
            <person name="Williams K.H."/>
            <person name="Hubbard S.S."/>
            <person name="Banfield J.F."/>
        </authorList>
    </citation>
    <scope>NUCLEOTIDE SEQUENCE [LARGE SCALE GENOMIC DNA]</scope>
</reference>
<gene>
    <name evidence="2" type="ORF">A3B21_02445</name>
</gene>
<dbReference type="AlphaFoldDB" id="A0A1F7UP37"/>
<sequence length="213" mass="25044">MIKFYMHIVKQIVIIIIVAVTVGGAVYLWQDNRSDMNSVSLVLDSSQDELYIVRRDSITKRYHTIVQWPWSSIGFSLEYPETTPWRLMRARVVDYSATDAPRAMEDVKDYLGFIFCPEHYYCDDLRYTGLVFEIVVSNAQYKYRDDPSFLSDDDFSVSDGRIIIAENDKYVYSYRTFIKGCMREGYCRESNPQLNEEMVNRIVELMQSFKVTQ</sequence>
<evidence type="ECO:0000313" key="3">
    <source>
        <dbReference type="Proteomes" id="UP000176897"/>
    </source>
</evidence>
<evidence type="ECO:0000313" key="2">
    <source>
        <dbReference type="EMBL" id="OGL80005.1"/>
    </source>
</evidence>
<protein>
    <submittedName>
        <fullName evidence="2">Uncharacterized protein</fullName>
    </submittedName>
</protein>
<name>A0A1F7UP37_9BACT</name>
<dbReference type="Proteomes" id="UP000176897">
    <property type="component" value="Unassembled WGS sequence"/>
</dbReference>
<accession>A0A1F7UP37</accession>
<keyword evidence="1" id="KW-1133">Transmembrane helix</keyword>
<keyword evidence="1" id="KW-0472">Membrane</keyword>
<proteinExistence type="predicted"/>